<evidence type="ECO:0000313" key="3">
    <source>
        <dbReference type="Proteomes" id="UP001235094"/>
    </source>
</evidence>
<dbReference type="Proteomes" id="UP001235094">
    <property type="component" value="Unassembled WGS sequence"/>
</dbReference>
<gene>
    <name evidence="2" type="ORF">QOZ99_001719</name>
</gene>
<evidence type="ECO:0000259" key="1">
    <source>
        <dbReference type="Pfam" id="PF03205"/>
    </source>
</evidence>
<dbReference type="Pfam" id="PF03205">
    <property type="entry name" value="MobB"/>
    <property type="match status" value="1"/>
</dbReference>
<organism evidence="2 3">
    <name type="scientific">Ancylobacter amanitiformis</name>
    <dbReference type="NCBI Taxonomy" id="217069"/>
    <lineage>
        <taxon>Bacteria</taxon>
        <taxon>Pseudomonadati</taxon>
        <taxon>Pseudomonadota</taxon>
        <taxon>Alphaproteobacteria</taxon>
        <taxon>Hyphomicrobiales</taxon>
        <taxon>Xanthobacteraceae</taxon>
        <taxon>Ancylobacter</taxon>
    </lineage>
</organism>
<dbReference type="InterPro" id="IPR027417">
    <property type="entry name" value="P-loop_NTPase"/>
</dbReference>
<dbReference type="SUPFAM" id="SSF52540">
    <property type="entry name" value="P-loop containing nucleoside triphosphate hydrolases"/>
    <property type="match status" value="1"/>
</dbReference>
<name>A0ABU0LQ51_9HYPH</name>
<comment type="caution">
    <text evidence="2">The sequence shown here is derived from an EMBL/GenBank/DDBJ whole genome shotgun (WGS) entry which is preliminary data.</text>
</comment>
<proteinExistence type="predicted"/>
<dbReference type="PANTHER" id="PTHR40072">
    <property type="entry name" value="MOLYBDOPTERIN-GUANINE DINUCLEOTIDE BIOSYNTHESIS ADAPTER PROTEIN-RELATED"/>
    <property type="match status" value="1"/>
</dbReference>
<evidence type="ECO:0000313" key="2">
    <source>
        <dbReference type="EMBL" id="MDQ0510831.1"/>
    </source>
</evidence>
<dbReference type="CDD" id="cd03116">
    <property type="entry name" value="MobB"/>
    <property type="match status" value="1"/>
</dbReference>
<dbReference type="EMBL" id="JAUSVR010000004">
    <property type="protein sequence ID" value="MDQ0510831.1"/>
    <property type="molecule type" value="Genomic_DNA"/>
</dbReference>
<dbReference type="Gene3D" id="3.40.50.300">
    <property type="entry name" value="P-loop containing nucleotide triphosphate hydrolases"/>
    <property type="match status" value="1"/>
</dbReference>
<dbReference type="NCBIfam" id="TIGR00176">
    <property type="entry name" value="mobB"/>
    <property type="match status" value="1"/>
</dbReference>
<accession>A0ABU0LQ51</accession>
<dbReference type="InterPro" id="IPR052539">
    <property type="entry name" value="MGD_biosynthesis_adapter"/>
</dbReference>
<keyword evidence="3" id="KW-1185">Reference proteome</keyword>
<dbReference type="InterPro" id="IPR004435">
    <property type="entry name" value="MobB_dom"/>
</dbReference>
<feature type="domain" description="Molybdopterin-guanine dinucleotide biosynthesis protein B (MobB)" evidence="1">
    <location>
        <begin position="4"/>
        <end position="135"/>
    </location>
</feature>
<sequence length="178" mass="19196">MRLIGFAGWSGAGKTTLLARLIPVLVARGLTVSTIKHAHHNFDVDTPGKDSHTHRVVGAREVLVASANRWALMHELRGAPEPELPDLLAHLAPVDLVLVEGFKRDHHPKIEIHRAEIGKPFIHPDDPHIVAIASDSPLPEAALPVLDLNDAEAVADAVEHHAVTLDSIAWRVADHAAG</sequence>
<dbReference type="PANTHER" id="PTHR40072:SF1">
    <property type="entry name" value="MOLYBDOPTERIN-GUANINE DINUCLEOTIDE BIOSYNTHESIS ADAPTER PROTEIN"/>
    <property type="match status" value="1"/>
</dbReference>
<dbReference type="RefSeq" id="WP_306889544.1">
    <property type="nucleotide sequence ID" value="NZ_JAUSVR010000004.1"/>
</dbReference>
<reference evidence="2 3" key="1">
    <citation type="submission" date="2023-07" db="EMBL/GenBank/DDBJ databases">
        <title>Genomic Encyclopedia of Type Strains, Phase IV (KMG-IV): sequencing the most valuable type-strain genomes for metagenomic binning, comparative biology and taxonomic classification.</title>
        <authorList>
            <person name="Goeker M."/>
        </authorList>
    </citation>
    <scope>NUCLEOTIDE SEQUENCE [LARGE SCALE GENOMIC DNA]</scope>
    <source>
        <strain evidence="2 3">DSM 15561</strain>
    </source>
</reference>
<protein>
    <submittedName>
        <fullName evidence="2">Molybdopterin-guanine dinucleotide biosynthesis protein B</fullName>
    </submittedName>
</protein>